<proteinExistence type="predicted"/>
<accession>A0A1P8WL56</accession>
<dbReference type="EC" id="1.1.1.-" evidence="3"/>
<keyword evidence="4" id="KW-1185">Reference proteome</keyword>
<dbReference type="InterPro" id="IPR050523">
    <property type="entry name" value="AKR_Detox_Biosynth"/>
</dbReference>
<dbReference type="Proteomes" id="UP000187735">
    <property type="component" value="Chromosome"/>
</dbReference>
<dbReference type="Gene3D" id="3.20.20.100">
    <property type="entry name" value="NADP-dependent oxidoreductase domain"/>
    <property type="match status" value="1"/>
</dbReference>
<dbReference type="RefSeq" id="WP_077026052.1">
    <property type="nucleotide sequence ID" value="NZ_CP017641.1"/>
</dbReference>
<dbReference type="PANTHER" id="PTHR43364">
    <property type="entry name" value="NADH-SPECIFIC METHYLGLYOXAL REDUCTASE-RELATED"/>
    <property type="match status" value="1"/>
</dbReference>
<dbReference type="EMBL" id="CP017641">
    <property type="protein sequence ID" value="APZ94794.1"/>
    <property type="molecule type" value="Genomic_DNA"/>
</dbReference>
<feature type="domain" description="NADP-dependent oxidoreductase" evidence="2">
    <location>
        <begin position="19"/>
        <end position="307"/>
    </location>
</feature>
<reference evidence="3 4" key="1">
    <citation type="journal article" date="2016" name="Front. Microbiol.">
        <title>Fuerstia marisgermanicae gen. nov., sp. nov., an Unusual Member of the Phylum Planctomycetes from the German Wadden Sea.</title>
        <authorList>
            <person name="Kohn T."/>
            <person name="Heuer A."/>
            <person name="Jogler M."/>
            <person name="Vollmers J."/>
            <person name="Boedeker C."/>
            <person name="Bunk B."/>
            <person name="Rast P."/>
            <person name="Borchert D."/>
            <person name="Glockner I."/>
            <person name="Freese H.M."/>
            <person name="Klenk H.P."/>
            <person name="Overmann J."/>
            <person name="Kaster A.K."/>
            <person name="Rohde M."/>
            <person name="Wiegand S."/>
            <person name="Jogler C."/>
        </authorList>
    </citation>
    <scope>NUCLEOTIDE SEQUENCE [LARGE SCALE GENOMIC DNA]</scope>
    <source>
        <strain evidence="3 4">NH11</strain>
    </source>
</reference>
<evidence type="ECO:0000313" key="3">
    <source>
        <dbReference type="EMBL" id="APZ94794.1"/>
    </source>
</evidence>
<protein>
    <submittedName>
        <fullName evidence="3">General stress protein 69</fullName>
        <ecNumber evidence="3">1.1.1.-</ecNumber>
    </submittedName>
</protein>
<evidence type="ECO:0000256" key="1">
    <source>
        <dbReference type="ARBA" id="ARBA00023002"/>
    </source>
</evidence>
<dbReference type="PRINTS" id="PR00069">
    <property type="entry name" value="ALDKETRDTASE"/>
</dbReference>
<dbReference type="Pfam" id="PF00248">
    <property type="entry name" value="Aldo_ket_red"/>
    <property type="match status" value="1"/>
</dbReference>
<dbReference type="OrthoDB" id="9804790at2"/>
<dbReference type="PANTHER" id="PTHR43364:SF4">
    <property type="entry name" value="NAD(P)-LINKED OXIDOREDUCTASE SUPERFAMILY PROTEIN"/>
    <property type="match status" value="1"/>
</dbReference>
<dbReference type="InterPro" id="IPR020471">
    <property type="entry name" value="AKR"/>
</dbReference>
<evidence type="ECO:0000313" key="4">
    <source>
        <dbReference type="Proteomes" id="UP000187735"/>
    </source>
</evidence>
<gene>
    <name evidence="3" type="primary">yhdN_3</name>
    <name evidence="3" type="ORF">Fuma_04433</name>
</gene>
<evidence type="ECO:0000259" key="2">
    <source>
        <dbReference type="Pfam" id="PF00248"/>
    </source>
</evidence>
<dbReference type="InterPro" id="IPR023210">
    <property type="entry name" value="NADP_OxRdtase_dom"/>
</dbReference>
<dbReference type="STRING" id="1891926.Fuma_04433"/>
<dbReference type="GO" id="GO:0016491">
    <property type="term" value="F:oxidoreductase activity"/>
    <property type="evidence" value="ECO:0007669"/>
    <property type="project" value="UniProtKB-KW"/>
</dbReference>
<sequence>MKRRQLGRSDIQVSTVAMGCWPIAGITTLNATKAESLRTLEAAIDCGINFFDTAYAYGIDGESESMIGEVIRDRRDDVVIATKGGIHRVGRGQDYDARPETIRRECDESLARLGTDRVELYYLHAPDPNTPIAETAAAIADLIQQGKVLTAGASNLNVAQLKEFHDVCPLTAVQPHFNMLQQEIELDIAPWCGENQVSLCIYWPLMKGLLAGKLPRDHKFDPKDGRAKYPMFQGEEWQKNQDFLDDLRLIAEDVDCTVAQLVVAWTISRPGITSALCGAKRDWQIRETAEAMSLELNTTTKQRIDDALQRRGPAVSRAAV</sequence>
<keyword evidence="1 3" id="KW-0560">Oxidoreductase</keyword>
<dbReference type="GO" id="GO:0005829">
    <property type="term" value="C:cytosol"/>
    <property type="evidence" value="ECO:0007669"/>
    <property type="project" value="TreeGrafter"/>
</dbReference>
<dbReference type="SUPFAM" id="SSF51430">
    <property type="entry name" value="NAD(P)-linked oxidoreductase"/>
    <property type="match status" value="1"/>
</dbReference>
<dbReference type="InterPro" id="IPR036812">
    <property type="entry name" value="NAD(P)_OxRdtase_dom_sf"/>
</dbReference>
<dbReference type="CDD" id="cd19084">
    <property type="entry name" value="AKR_AKR11B1-like"/>
    <property type="match status" value="1"/>
</dbReference>
<name>A0A1P8WL56_9PLAN</name>
<dbReference type="AlphaFoldDB" id="A0A1P8WL56"/>
<dbReference type="KEGG" id="fmr:Fuma_04433"/>
<organism evidence="3 4">
    <name type="scientific">Fuerstiella marisgermanici</name>
    <dbReference type="NCBI Taxonomy" id="1891926"/>
    <lineage>
        <taxon>Bacteria</taxon>
        <taxon>Pseudomonadati</taxon>
        <taxon>Planctomycetota</taxon>
        <taxon>Planctomycetia</taxon>
        <taxon>Planctomycetales</taxon>
        <taxon>Planctomycetaceae</taxon>
        <taxon>Fuerstiella</taxon>
    </lineage>
</organism>